<accession>A0A6J4N9I7</accession>
<keyword evidence="1" id="KW-1133">Transmembrane helix</keyword>
<evidence type="ECO:0008006" key="3">
    <source>
        <dbReference type="Google" id="ProtNLM"/>
    </source>
</evidence>
<feature type="transmembrane region" description="Helical" evidence="1">
    <location>
        <begin position="229"/>
        <end position="250"/>
    </location>
</feature>
<evidence type="ECO:0000313" key="2">
    <source>
        <dbReference type="EMBL" id="CAA9377858.1"/>
    </source>
</evidence>
<feature type="transmembrane region" description="Helical" evidence="1">
    <location>
        <begin position="289"/>
        <end position="313"/>
    </location>
</feature>
<dbReference type="Pfam" id="PF07087">
    <property type="entry name" value="DUF1353"/>
    <property type="match status" value="1"/>
</dbReference>
<keyword evidence="1" id="KW-0472">Membrane</keyword>
<organism evidence="2">
    <name type="scientific">uncultured Nocardioides sp</name>
    <dbReference type="NCBI Taxonomy" id="198441"/>
    <lineage>
        <taxon>Bacteria</taxon>
        <taxon>Bacillati</taxon>
        <taxon>Actinomycetota</taxon>
        <taxon>Actinomycetes</taxon>
        <taxon>Propionibacteriales</taxon>
        <taxon>Nocardioidaceae</taxon>
        <taxon>Nocardioides</taxon>
        <taxon>environmental samples</taxon>
    </lineage>
</organism>
<dbReference type="InterPro" id="IPR010767">
    <property type="entry name" value="Phage_CGC-2007_Cje0229"/>
</dbReference>
<sequence>MPSVPCATLGAVWIPQVHRQVGRFYDGGVPARGAEPGEPPSRGRAPRIVLERHTDTGLESFGMQRRIAYDDRRLGELLVPADPDVFRTDLTSVPALLTWLVPKTGAHLPAALLHDGLVRDPEEPASYVSTQGRRVDRVEADRVFRDAMADTGTGVVRRWLVWSAVTVATLVLGRGLAWSGARTWRYRAAVALTVGVVVVLGISAVADLFDASWPLTFEVPWMGERPWRVELAGGFAGAVTIPLLLGLAWGRFRAAGAIVGVLLAVLLPVTLALAVVAGTYVVIEVLATRWPALAAGLGAAVVAGSVTVMAVLLL</sequence>
<feature type="transmembrane region" description="Helical" evidence="1">
    <location>
        <begin position="159"/>
        <end position="177"/>
    </location>
</feature>
<feature type="transmembrane region" description="Helical" evidence="1">
    <location>
        <begin position="189"/>
        <end position="209"/>
    </location>
</feature>
<name>A0A6J4N9I7_9ACTN</name>
<evidence type="ECO:0000256" key="1">
    <source>
        <dbReference type="SAM" id="Phobius"/>
    </source>
</evidence>
<keyword evidence="1" id="KW-0812">Transmembrane</keyword>
<reference evidence="2" key="1">
    <citation type="submission" date="2020-02" db="EMBL/GenBank/DDBJ databases">
        <authorList>
            <person name="Meier V. D."/>
        </authorList>
    </citation>
    <scope>NUCLEOTIDE SEQUENCE</scope>
    <source>
        <strain evidence="2">AVDCRST_MAG06</strain>
    </source>
</reference>
<gene>
    <name evidence="2" type="ORF">AVDCRST_MAG06-711</name>
</gene>
<feature type="transmembrane region" description="Helical" evidence="1">
    <location>
        <begin position="257"/>
        <end position="283"/>
    </location>
</feature>
<protein>
    <recommendedName>
        <fullName evidence="3">DUF1353 domain-containing protein</fullName>
    </recommendedName>
</protein>
<dbReference type="EMBL" id="CADCUP010000045">
    <property type="protein sequence ID" value="CAA9377858.1"/>
    <property type="molecule type" value="Genomic_DNA"/>
</dbReference>
<proteinExistence type="predicted"/>
<dbReference type="AlphaFoldDB" id="A0A6J4N9I7"/>